<dbReference type="AlphaFoldDB" id="A0AAU9UIS7"/>
<name>A0AAU9UIS7_EUPED</name>
<comment type="caution">
    <text evidence="2">The sequence shown here is derived from an EMBL/GenBank/DDBJ whole genome shotgun (WGS) entry which is preliminary data.</text>
</comment>
<evidence type="ECO:0000313" key="2">
    <source>
        <dbReference type="EMBL" id="CAH2097982.1"/>
    </source>
</evidence>
<accession>A0AAU9UIS7</accession>
<dbReference type="EMBL" id="CAKOGL010000018">
    <property type="protein sequence ID" value="CAH2097982.1"/>
    <property type="molecule type" value="Genomic_DNA"/>
</dbReference>
<evidence type="ECO:0000256" key="1">
    <source>
        <dbReference type="SAM" id="Phobius"/>
    </source>
</evidence>
<reference evidence="2" key="1">
    <citation type="submission" date="2022-03" db="EMBL/GenBank/DDBJ databases">
        <authorList>
            <person name="Tunstrom K."/>
        </authorList>
    </citation>
    <scope>NUCLEOTIDE SEQUENCE</scope>
</reference>
<dbReference type="Proteomes" id="UP001153954">
    <property type="component" value="Unassembled WGS sequence"/>
</dbReference>
<keyword evidence="3" id="KW-1185">Reference proteome</keyword>
<feature type="transmembrane region" description="Helical" evidence="1">
    <location>
        <begin position="68"/>
        <end position="92"/>
    </location>
</feature>
<protein>
    <submittedName>
        <fullName evidence="2">Uncharacterized protein</fullName>
    </submittedName>
</protein>
<keyword evidence="1" id="KW-1133">Transmembrane helix</keyword>
<gene>
    <name evidence="2" type="ORF">EEDITHA_LOCUS13143</name>
</gene>
<evidence type="ECO:0000313" key="3">
    <source>
        <dbReference type="Proteomes" id="UP001153954"/>
    </source>
</evidence>
<keyword evidence="1" id="KW-0472">Membrane</keyword>
<sequence length="142" mass="15969">MPKKDMSSNGDVLLVKTVIKLQQDGLNCKVSTRIIQLREVIRGYIDKNFPCLQELAAATPTERNWRGILIALLVIAAVLGLIVFSIALLTPAGDDGRGRGRRPTLADVLTDHYKPFNGTWLTGKLLLKWLQTFRLRKSWRIS</sequence>
<proteinExistence type="predicted"/>
<organism evidence="2 3">
    <name type="scientific">Euphydryas editha</name>
    <name type="common">Edith's checkerspot</name>
    <dbReference type="NCBI Taxonomy" id="104508"/>
    <lineage>
        <taxon>Eukaryota</taxon>
        <taxon>Metazoa</taxon>
        <taxon>Ecdysozoa</taxon>
        <taxon>Arthropoda</taxon>
        <taxon>Hexapoda</taxon>
        <taxon>Insecta</taxon>
        <taxon>Pterygota</taxon>
        <taxon>Neoptera</taxon>
        <taxon>Endopterygota</taxon>
        <taxon>Lepidoptera</taxon>
        <taxon>Glossata</taxon>
        <taxon>Ditrysia</taxon>
        <taxon>Papilionoidea</taxon>
        <taxon>Nymphalidae</taxon>
        <taxon>Nymphalinae</taxon>
        <taxon>Euphydryas</taxon>
    </lineage>
</organism>
<keyword evidence="1" id="KW-0812">Transmembrane</keyword>